<accession>A0A8H3E648</accession>
<evidence type="ECO:0000313" key="1">
    <source>
        <dbReference type="EMBL" id="CAE7184226.1"/>
    </source>
</evidence>
<evidence type="ECO:0000313" key="2">
    <source>
        <dbReference type="Proteomes" id="UP000663827"/>
    </source>
</evidence>
<gene>
    <name evidence="1" type="ORF">RDB_LOCUS120493</name>
</gene>
<dbReference type="AlphaFoldDB" id="A0A8H3E648"/>
<name>A0A8H3E648_9AGAM</name>
<protein>
    <submittedName>
        <fullName evidence="1">Uncharacterized protein</fullName>
    </submittedName>
</protein>
<dbReference type="Proteomes" id="UP000663827">
    <property type="component" value="Unassembled WGS sequence"/>
</dbReference>
<comment type="caution">
    <text evidence="1">The sequence shown here is derived from an EMBL/GenBank/DDBJ whole genome shotgun (WGS) entry which is preliminary data.</text>
</comment>
<dbReference type="EMBL" id="CAJNJQ010002759">
    <property type="protein sequence ID" value="CAE7184226.1"/>
    <property type="molecule type" value="Genomic_DNA"/>
</dbReference>
<reference evidence="1" key="1">
    <citation type="submission" date="2021-01" db="EMBL/GenBank/DDBJ databases">
        <authorList>
            <person name="Kaushik A."/>
        </authorList>
    </citation>
    <scope>NUCLEOTIDE SEQUENCE</scope>
    <source>
        <strain evidence="1">AG5</strain>
    </source>
</reference>
<organism evidence="1 2">
    <name type="scientific">Rhizoctonia solani</name>
    <dbReference type="NCBI Taxonomy" id="456999"/>
    <lineage>
        <taxon>Eukaryota</taxon>
        <taxon>Fungi</taxon>
        <taxon>Dikarya</taxon>
        <taxon>Basidiomycota</taxon>
        <taxon>Agaricomycotina</taxon>
        <taxon>Agaricomycetes</taxon>
        <taxon>Cantharellales</taxon>
        <taxon>Ceratobasidiaceae</taxon>
        <taxon>Rhizoctonia</taxon>
    </lineage>
</organism>
<proteinExistence type="predicted"/>
<sequence length="179" mass="20208">MTTSFQTTPGATKGTNSRRRSFFGAAGLVAKSLTEAIDLPGLREPIRTAQDIATALKPHVLQAPKNNNVKAQELIDRIEDILAQIKRPAGAIEYESEELHKYNPGLHMIIRKLEGIKAELFEMKSKNYPTRLACQQEIEQLLSKKEYEVHTAIQDLCVSQMYLRPISKKLTDNYMHVDS</sequence>